<sequence>VLGNVGILSMTKDDIGWAMLLAVWLEKHSPADRELLKTLCDQYLATVIEYLGEVTKPPVFGKTETSSGYMKRMIYQPEEAMIVTFTTILDQLLHLIGLLTDYGKPVMLVGEDGCGKSAIVSERVRTVCSGEVAEVLGLTMQANR</sequence>
<dbReference type="GO" id="GO:0045505">
    <property type="term" value="F:dynein intermediate chain binding"/>
    <property type="evidence" value="ECO:0007669"/>
    <property type="project" value="InterPro"/>
</dbReference>
<dbReference type="InterPro" id="IPR026983">
    <property type="entry name" value="DHC"/>
</dbReference>
<protein>
    <recommendedName>
        <fullName evidence="3">Dynein heavy chain</fullName>
    </recommendedName>
</protein>
<dbReference type="PANTHER" id="PTHR46961">
    <property type="entry name" value="DYNEIN HEAVY CHAIN 1, AXONEMAL-LIKE PROTEIN"/>
    <property type="match status" value="1"/>
</dbReference>
<organism evidence="1 2">
    <name type="scientific">Paralvinella palmiformis</name>
    <dbReference type="NCBI Taxonomy" id="53620"/>
    <lineage>
        <taxon>Eukaryota</taxon>
        <taxon>Metazoa</taxon>
        <taxon>Spiralia</taxon>
        <taxon>Lophotrochozoa</taxon>
        <taxon>Annelida</taxon>
        <taxon>Polychaeta</taxon>
        <taxon>Sedentaria</taxon>
        <taxon>Canalipalpata</taxon>
        <taxon>Terebellida</taxon>
        <taxon>Terebelliformia</taxon>
        <taxon>Alvinellidae</taxon>
        <taxon>Paralvinella</taxon>
    </lineage>
</organism>
<keyword evidence="2" id="KW-1185">Reference proteome</keyword>
<gene>
    <name evidence="1" type="ORF">LSH36_380g01070</name>
</gene>
<reference evidence="1" key="1">
    <citation type="journal article" date="2023" name="Mol. Biol. Evol.">
        <title>Third-Generation Sequencing Reveals the Adaptive Role of the Epigenome in Three Deep-Sea Polychaetes.</title>
        <authorList>
            <person name="Perez M."/>
            <person name="Aroh O."/>
            <person name="Sun Y."/>
            <person name="Lan Y."/>
            <person name="Juniper S.K."/>
            <person name="Young C.R."/>
            <person name="Angers B."/>
            <person name="Qian P.Y."/>
        </authorList>
    </citation>
    <scope>NUCLEOTIDE SEQUENCE</scope>
    <source>
        <strain evidence="1">P08H-3</strain>
    </source>
</reference>
<dbReference type="Gene3D" id="3.40.50.300">
    <property type="entry name" value="P-loop containing nucleotide triphosphate hydrolases"/>
    <property type="match status" value="1"/>
</dbReference>
<feature type="non-terminal residue" evidence="1">
    <location>
        <position position="1"/>
    </location>
</feature>
<dbReference type="EMBL" id="JAODUP010000380">
    <property type="protein sequence ID" value="KAK2150975.1"/>
    <property type="molecule type" value="Genomic_DNA"/>
</dbReference>
<dbReference type="Proteomes" id="UP001208570">
    <property type="component" value="Unassembled WGS sequence"/>
</dbReference>
<comment type="caution">
    <text evidence="1">The sequence shown here is derived from an EMBL/GenBank/DDBJ whole genome shotgun (WGS) entry which is preliminary data.</text>
</comment>
<dbReference type="GO" id="GO:0030286">
    <property type="term" value="C:dynein complex"/>
    <property type="evidence" value="ECO:0007669"/>
    <property type="project" value="InterPro"/>
</dbReference>
<evidence type="ECO:0000313" key="2">
    <source>
        <dbReference type="Proteomes" id="UP001208570"/>
    </source>
</evidence>
<accession>A0AAD9JEP4</accession>
<dbReference type="PANTHER" id="PTHR46961:SF21">
    <property type="entry name" value="LOW QUALITY PROTEIN: DYNEIN BETA CHAIN, FLAGELLAR OUTER ARM-LIKE"/>
    <property type="match status" value="1"/>
</dbReference>
<name>A0AAD9JEP4_9ANNE</name>
<dbReference type="InterPro" id="IPR027417">
    <property type="entry name" value="P-loop_NTPase"/>
</dbReference>
<dbReference type="GO" id="GO:0051959">
    <property type="term" value="F:dynein light intermediate chain binding"/>
    <property type="evidence" value="ECO:0007669"/>
    <property type="project" value="InterPro"/>
</dbReference>
<proteinExistence type="predicted"/>
<dbReference type="AlphaFoldDB" id="A0AAD9JEP4"/>
<dbReference type="GO" id="GO:0007018">
    <property type="term" value="P:microtubule-based movement"/>
    <property type="evidence" value="ECO:0007669"/>
    <property type="project" value="InterPro"/>
</dbReference>
<evidence type="ECO:0008006" key="3">
    <source>
        <dbReference type="Google" id="ProtNLM"/>
    </source>
</evidence>
<evidence type="ECO:0000313" key="1">
    <source>
        <dbReference type="EMBL" id="KAK2150975.1"/>
    </source>
</evidence>